<dbReference type="EMBL" id="JAAIKC010000014">
    <property type="protein sequence ID" value="NEW09238.1"/>
    <property type="molecule type" value="Genomic_DNA"/>
</dbReference>
<reference evidence="1" key="1">
    <citation type="submission" date="2020-02" db="EMBL/GenBank/DDBJ databases">
        <authorList>
            <person name="Shen X.-R."/>
            <person name="Zhang Y.-X."/>
        </authorList>
    </citation>
    <scope>NUCLEOTIDE SEQUENCE</scope>
    <source>
        <strain evidence="1">SYP-B3998</strain>
    </source>
</reference>
<dbReference type="InterPro" id="IPR029062">
    <property type="entry name" value="Class_I_gatase-like"/>
</dbReference>
<name>A0A6G4A4M2_9BACL</name>
<dbReference type="AlphaFoldDB" id="A0A6G4A4M2"/>
<dbReference type="Pfam" id="PF17124">
    <property type="entry name" value="ThiJ_like"/>
    <property type="match status" value="1"/>
</dbReference>
<proteinExistence type="predicted"/>
<protein>
    <submittedName>
        <fullName evidence="1">Thiamine biosynthesis protein ThiJ</fullName>
    </submittedName>
</protein>
<gene>
    <name evidence="1" type="ORF">GK047_25030</name>
</gene>
<dbReference type="Gene3D" id="3.40.50.880">
    <property type="match status" value="1"/>
</dbReference>
<evidence type="ECO:0000313" key="1">
    <source>
        <dbReference type="EMBL" id="NEW09238.1"/>
    </source>
</evidence>
<sequence length="242" mass="27465">MRLLMPIPEYDFDTTEVAIPWERFKSEGYQVTFSTPSGRRGFTDPLLLTGVLFGQLGASQEAIQAYRKLEQSEEFQSPIPYGDIDSTQYDCFVLPGGHAKGMKPYLESQILQQRMLDFWKLDKPVGAICHGTIVLARTIDPQTGQSIIFGKKLTGLTKTLEKTAYYLTAWRHGKYYRTYPEYVQDEVTRNLRVPTDFIAGGRIRTPHVVKDGNLITARCPVDAAEFADQLVKLINKRLNPSH</sequence>
<comment type="caution">
    <text evidence="1">The sequence shown here is derived from an EMBL/GenBank/DDBJ whole genome shotgun (WGS) entry which is preliminary data.</text>
</comment>
<organism evidence="1">
    <name type="scientific">Paenibacillus sp. SYP-B3998</name>
    <dbReference type="NCBI Taxonomy" id="2678564"/>
    <lineage>
        <taxon>Bacteria</taxon>
        <taxon>Bacillati</taxon>
        <taxon>Bacillota</taxon>
        <taxon>Bacilli</taxon>
        <taxon>Bacillales</taxon>
        <taxon>Paenibacillaceae</taxon>
        <taxon>Paenibacillus</taxon>
    </lineage>
</organism>
<dbReference type="SUPFAM" id="SSF52317">
    <property type="entry name" value="Class I glutamine amidotransferase-like"/>
    <property type="match status" value="1"/>
</dbReference>
<accession>A0A6G4A4M2</accession>
<dbReference type="PANTHER" id="PTHR43068:SF1">
    <property type="entry name" value="SLR1854 PROTEIN"/>
    <property type="match status" value="1"/>
</dbReference>
<dbReference type="PANTHER" id="PTHR43068">
    <property type="entry name" value="SLR1854 PROTEIN"/>
    <property type="match status" value="1"/>
</dbReference>
<dbReference type="InterPro" id="IPR032633">
    <property type="entry name" value="ThiJ-like"/>
</dbReference>